<dbReference type="Pfam" id="PF06101">
    <property type="entry name" value="Vps62"/>
    <property type="match status" value="1"/>
</dbReference>
<name>A0A2J6S163_HYAVF</name>
<feature type="signal peptide" evidence="2">
    <location>
        <begin position="1"/>
        <end position="18"/>
    </location>
</feature>
<feature type="compositionally biased region" description="Low complexity" evidence="1">
    <location>
        <begin position="361"/>
        <end position="370"/>
    </location>
</feature>
<reference evidence="3 4" key="1">
    <citation type="submission" date="2016-04" db="EMBL/GenBank/DDBJ databases">
        <title>A degradative enzymes factory behind the ericoid mycorrhizal symbiosis.</title>
        <authorList>
            <consortium name="DOE Joint Genome Institute"/>
            <person name="Martino E."/>
            <person name="Morin E."/>
            <person name="Grelet G."/>
            <person name="Kuo A."/>
            <person name="Kohler A."/>
            <person name="Daghino S."/>
            <person name="Barry K."/>
            <person name="Choi C."/>
            <person name="Cichocki N."/>
            <person name="Clum A."/>
            <person name="Copeland A."/>
            <person name="Hainaut M."/>
            <person name="Haridas S."/>
            <person name="Labutti K."/>
            <person name="Lindquist E."/>
            <person name="Lipzen A."/>
            <person name="Khouja H.-R."/>
            <person name="Murat C."/>
            <person name="Ohm R."/>
            <person name="Olson A."/>
            <person name="Spatafora J."/>
            <person name="Veneault-Fourrey C."/>
            <person name="Henrissat B."/>
            <person name="Grigoriev I."/>
            <person name="Martin F."/>
            <person name="Perotto S."/>
        </authorList>
    </citation>
    <scope>NUCLEOTIDE SEQUENCE [LARGE SCALE GENOMIC DNA]</scope>
    <source>
        <strain evidence="3 4">F</strain>
    </source>
</reference>
<dbReference type="Proteomes" id="UP000235786">
    <property type="component" value="Unassembled WGS sequence"/>
</dbReference>
<keyword evidence="4" id="KW-1185">Reference proteome</keyword>
<dbReference type="EMBL" id="KZ613941">
    <property type="protein sequence ID" value="PMD44513.1"/>
    <property type="molecule type" value="Genomic_DNA"/>
</dbReference>
<evidence type="ECO:0000256" key="1">
    <source>
        <dbReference type="SAM" id="MobiDB-lite"/>
    </source>
</evidence>
<feature type="region of interest" description="Disordered" evidence="1">
    <location>
        <begin position="354"/>
        <end position="391"/>
    </location>
</feature>
<dbReference type="OrthoDB" id="188042at2759"/>
<dbReference type="PANTHER" id="PTHR48220">
    <property type="match status" value="1"/>
</dbReference>
<proteinExistence type="predicted"/>
<protein>
    <recommendedName>
        <fullName evidence="5">Vacuolar protein sorting-associated protein 62</fullName>
    </recommendedName>
</protein>
<dbReference type="PANTHER" id="PTHR48220:SF1">
    <property type="entry name" value="VACUOLAR PROTEIN SORTING-ASSOCIATED PROTEIN 62-RELATED"/>
    <property type="match status" value="1"/>
</dbReference>
<keyword evidence="2" id="KW-0732">Signal</keyword>
<dbReference type="GO" id="GO:0000329">
    <property type="term" value="C:fungal-type vacuole membrane"/>
    <property type="evidence" value="ECO:0007669"/>
    <property type="project" value="TreeGrafter"/>
</dbReference>
<dbReference type="STRING" id="1149755.A0A2J6S163"/>
<dbReference type="AlphaFoldDB" id="A0A2J6S163"/>
<evidence type="ECO:0008006" key="5">
    <source>
        <dbReference type="Google" id="ProtNLM"/>
    </source>
</evidence>
<evidence type="ECO:0000313" key="4">
    <source>
        <dbReference type="Proteomes" id="UP000235786"/>
    </source>
</evidence>
<dbReference type="InterPro" id="IPR053102">
    <property type="entry name" value="VPS_Associated"/>
</dbReference>
<dbReference type="GO" id="GO:0006623">
    <property type="term" value="P:protein targeting to vacuole"/>
    <property type="evidence" value="ECO:0007669"/>
    <property type="project" value="TreeGrafter"/>
</dbReference>
<sequence length="420" mass="45056">MRFFVAICLSLEVAIAAARLENRQTLANIPDFVTKYAPLVYLDENEIYLPSDIQAQLTNTYPALNFTQLPKADVPSPLDLSDLEQLNIQGNCGEDFDACPIYLTSKINAATYPPWLNGVLPDPVTGETVGATSCAIILNDHGNGIVDVYYMYFYAFNLGDNIYGQLLGNHVGDWEHSMVRFQNELPISVWLSQHEYGQAFTYDALSKQGVRPIIYSALGGHPNYAVPGIHSREVAIILVNDTTSAGPLWDPTLSAYFYSYTPFSDENENGTFVGSEGTTPVGWLNFEGRWGDEQYPDSDPRQVNYLNASIAWEWETGPTGPLDKDLNRTDVCPSASGTPCVTLTVLPASSGSSVPVTITRTTSTQSSVPTGTGGGSSRSSSAGSTGTSTGAAATHTGAAVSLNINIGLGLWGAVVALVIL</sequence>
<feature type="compositionally biased region" description="Low complexity" evidence="1">
    <location>
        <begin position="377"/>
        <end position="391"/>
    </location>
</feature>
<evidence type="ECO:0000313" key="3">
    <source>
        <dbReference type="EMBL" id="PMD44513.1"/>
    </source>
</evidence>
<gene>
    <name evidence="3" type="ORF">L207DRAFT_454162</name>
</gene>
<evidence type="ECO:0000256" key="2">
    <source>
        <dbReference type="SAM" id="SignalP"/>
    </source>
</evidence>
<dbReference type="InterPro" id="IPR009291">
    <property type="entry name" value="Vps62"/>
</dbReference>
<feature type="chain" id="PRO_5014357371" description="Vacuolar protein sorting-associated protein 62" evidence="2">
    <location>
        <begin position="19"/>
        <end position="420"/>
    </location>
</feature>
<accession>A0A2J6S163</accession>
<organism evidence="3 4">
    <name type="scientific">Hyaloscypha variabilis (strain UAMH 11265 / GT02V1 / F)</name>
    <name type="common">Meliniomyces variabilis</name>
    <dbReference type="NCBI Taxonomy" id="1149755"/>
    <lineage>
        <taxon>Eukaryota</taxon>
        <taxon>Fungi</taxon>
        <taxon>Dikarya</taxon>
        <taxon>Ascomycota</taxon>
        <taxon>Pezizomycotina</taxon>
        <taxon>Leotiomycetes</taxon>
        <taxon>Helotiales</taxon>
        <taxon>Hyaloscyphaceae</taxon>
        <taxon>Hyaloscypha</taxon>
        <taxon>Hyaloscypha variabilis</taxon>
    </lineage>
</organism>